<dbReference type="EMBL" id="BMAW01102208">
    <property type="protein sequence ID" value="GFT03246.1"/>
    <property type="molecule type" value="Genomic_DNA"/>
</dbReference>
<comment type="caution">
    <text evidence="1">The sequence shown here is derived from an EMBL/GenBank/DDBJ whole genome shotgun (WGS) entry which is preliminary data.</text>
</comment>
<accession>A0A8X6NAU6</accession>
<dbReference type="AlphaFoldDB" id="A0A8X6NAU6"/>
<gene>
    <name evidence="1" type="ORF">NPIL_442681</name>
</gene>
<dbReference type="Proteomes" id="UP000887013">
    <property type="component" value="Unassembled WGS sequence"/>
</dbReference>
<protein>
    <submittedName>
        <fullName evidence="1">Uncharacterized protein</fullName>
    </submittedName>
</protein>
<proteinExistence type="predicted"/>
<evidence type="ECO:0000313" key="1">
    <source>
        <dbReference type="EMBL" id="GFT03246.1"/>
    </source>
</evidence>
<sequence length="38" mass="4817">MIDENRDPWDRMYGPLVDMRLKRWPERIIPYDFNESVY</sequence>
<dbReference type="OrthoDB" id="291007at2759"/>
<organism evidence="1 2">
    <name type="scientific">Nephila pilipes</name>
    <name type="common">Giant wood spider</name>
    <name type="synonym">Nephila maculata</name>
    <dbReference type="NCBI Taxonomy" id="299642"/>
    <lineage>
        <taxon>Eukaryota</taxon>
        <taxon>Metazoa</taxon>
        <taxon>Ecdysozoa</taxon>
        <taxon>Arthropoda</taxon>
        <taxon>Chelicerata</taxon>
        <taxon>Arachnida</taxon>
        <taxon>Araneae</taxon>
        <taxon>Araneomorphae</taxon>
        <taxon>Entelegynae</taxon>
        <taxon>Araneoidea</taxon>
        <taxon>Nephilidae</taxon>
        <taxon>Nephila</taxon>
    </lineage>
</organism>
<name>A0A8X6NAU6_NEPPI</name>
<keyword evidence="2" id="KW-1185">Reference proteome</keyword>
<reference evidence="1" key="1">
    <citation type="submission" date="2020-08" db="EMBL/GenBank/DDBJ databases">
        <title>Multicomponent nature underlies the extraordinary mechanical properties of spider dragline silk.</title>
        <authorList>
            <person name="Kono N."/>
            <person name="Nakamura H."/>
            <person name="Mori M."/>
            <person name="Yoshida Y."/>
            <person name="Ohtoshi R."/>
            <person name="Malay A.D."/>
            <person name="Moran D.A.P."/>
            <person name="Tomita M."/>
            <person name="Numata K."/>
            <person name="Arakawa K."/>
        </authorList>
    </citation>
    <scope>NUCLEOTIDE SEQUENCE</scope>
</reference>
<feature type="non-terminal residue" evidence="1">
    <location>
        <position position="1"/>
    </location>
</feature>
<evidence type="ECO:0000313" key="2">
    <source>
        <dbReference type="Proteomes" id="UP000887013"/>
    </source>
</evidence>